<evidence type="ECO:0000313" key="18">
    <source>
        <dbReference type="EMBL" id="KIX92964.1"/>
    </source>
</evidence>
<dbReference type="GeneID" id="27716983"/>
<dbReference type="GO" id="GO:0010008">
    <property type="term" value="C:endosome membrane"/>
    <property type="evidence" value="ECO:0007669"/>
    <property type="project" value="UniProtKB-SubCell"/>
</dbReference>
<dbReference type="InterPro" id="IPR018247">
    <property type="entry name" value="EF_Hand_1_Ca_BS"/>
</dbReference>
<feature type="compositionally biased region" description="Polar residues" evidence="14">
    <location>
        <begin position="1239"/>
        <end position="1252"/>
    </location>
</feature>
<keyword evidence="19" id="KW-1185">Reference proteome</keyword>
<dbReference type="CDD" id="cd14270">
    <property type="entry name" value="UBA"/>
    <property type="match status" value="1"/>
</dbReference>
<feature type="compositionally biased region" description="Basic and acidic residues" evidence="14">
    <location>
        <begin position="1123"/>
        <end position="1141"/>
    </location>
</feature>
<reference evidence="18 19" key="1">
    <citation type="submission" date="2015-01" db="EMBL/GenBank/DDBJ databases">
        <title>The Genome Sequence of Fonsecaea multimorphosa CBS 102226.</title>
        <authorList>
            <consortium name="The Broad Institute Genomics Platform"/>
            <person name="Cuomo C."/>
            <person name="de Hoog S."/>
            <person name="Gorbushina A."/>
            <person name="Stielow B."/>
            <person name="Teixiera M."/>
            <person name="Abouelleil A."/>
            <person name="Chapman S.B."/>
            <person name="Priest M."/>
            <person name="Young S.K."/>
            <person name="Wortman J."/>
            <person name="Nusbaum C."/>
            <person name="Birren B."/>
        </authorList>
    </citation>
    <scope>NUCLEOTIDE SEQUENCE [LARGE SCALE GENOMIC DNA]</scope>
    <source>
        <strain evidence="18 19">CBS 102226</strain>
    </source>
</reference>
<keyword evidence="8" id="KW-0967">Endosome</keyword>
<evidence type="ECO:0000256" key="8">
    <source>
        <dbReference type="ARBA" id="ARBA00022753"/>
    </source>
</evidence>
<feature type="region of interest" description="Disordered" evidence="14">
    <location>
        <begin position="442"/>
        <end position="461"/>
    </location>
</feature>
<dbReference type="GO" id="GO:0006897">
    <property type="term" value="P:endocytosis"/>
    <property type="evidence" value="ECO:0007669"/>
    <property type="project" value="UniProtKB-KW"/>
</dbReference>
<dbReference type="PROSITE" id="PS00018">
    <property type="entry name" value="EF_HAND_1"/>
    <property type="match status" value="1"/>
</dbReference>
<evidence type="ECO:0000256" key="14">
    <source>
        <dbReference type="SAM" id="MobiDB-lite"/>
    </source>
</evidence>
<feature type="compositionally biased region" description="Polar residues" evidence="14">
    <location>
        <begin position="480"/>
        <end position="494"/>
    </location>
</feature>
<feature type="compositionally biased region" description="Low complexity" evidence="14">
    <location>
        <begin position="1324"/>
        <end position="1334"/>
    </location>
</feature>
<evidence type="ECO:0000256" key="4">
    <source>
        <dbReference type="ARBA" id="ARBA00011159"/>
    </source>
</evidence>
<comment type="subcellular location">
    <subcellularLocation>
        <location evidence="3">Cell membrane</location>
        <topology evidence="3">Peripheral membrane protein</topology>
        <orientation evidence="3">Cytoplasmic side</orientation>
    </subcellularLocation>
    <subcellularLocation>
        <location evidence="2">Cytoplasm</location>
        <location evidence="2">Cytoskeleton</location>
        <location evidence="2">Actin patch</location>
    </subcellularLocation>
    <subcellularLocation>
        <location evidence="1">Endosome membrane</location>
        <topology evidence="1">Peripheral membrane protein</topology>
        <orientation evidence="1">Cytoplasmic side</orientation>
    </subcellularLocation>
</comment>
<dbReference type="GO" id="GO:0005886">
    <property type="term" value="C:plasma membrane"/>
    <property type="evidence" value="ECO:0007669"/>
    <property type="project" value="UniProtKB-SubCell"/>
</dbReference>
<dbReference type="PROSITE" id="PS50030">
    <property type="entry name" value="UBA"/>
    <property type="match status" value="1"/>
</dbReference>
<feature type="compositionally biased region" description="Low complexity" evidence="14">
    <location>
        <begin position="774"/>
        <end position="792"/>
    </location>
</feature>
<dbReference type="InterPro" id="IPR002048">
    <property type="entry name" value="EF_hand_dom"/>
</dbReference>
<dbReference type="PROSITE" id="PS50222">
    <property type="entry name" value="EF_HAND_2"/>
    <property type="match status" value="1"/>
</dbReference>
<feature type="domain" description="EF-hand" evidence="17">
    <location>
        <begin position="337"/>
        <end position="372"/>
    </location>
</feature>
<evidence type="ECO:0000256" key="12">
    <source>
        <dbReference type="ARBA" id="ARBA00023212"/>
    </source>
</evidence>
<dbReference type="InterPro" id="IPR011992">
    <property type="entry name" value="EF-hand-dom_pair"/>
</dbReference>
<feature type="compositionally biased region" description="Low complexity" evidence="14">
    <location>
        <begin position="946"/>
        <end position="968"/>
    </location>
</feature>
<dbReference type="GO" id="GO:0005509">
    <property type="term" value="F:calcium ion binding"/>
    <property type="evidence" value="ECO:0007669"/>
    <property type="project" value="InterPro"/>
</dbReference>
<feature type="compositionally biased region" description="Polar residues" evidence="14">
    <location>
        <begin position="1096"/>
        <end position="1113"/>
    </location>
</feature>
<feature type="region of interest" description="Disordered" evidence="14">
    <location>
        <begin position="693"/>
        <end position="1369"/>
    </location>
</feature>
<keyword evidence="11" id="KW-0009">Actin-binding</keyword>
<dbReference type="GO" id="GO:0030479">
    <property type="term" value="C:actin cortical patch"/>
    <property type="evidence" value="ECO:0007669"/>
    <property type="project" value="UniProtKB-SubCell"/>
</dbReference>
<comment type="function">
    <text evidence="13">Component of the PAN1 actin cytoskeleton-regulatory complex required for the internalization of endosomes during actin-coupled endocytosis. The complex links the site of endocytosis to the cell membrane-associated actin cytoskeleton. Mediates uptake of external molecules and vacuolar degradation of plasma membrane proteins. Plays a role in the proper organization of the cell membrane-associated actin cytoskeleton and promotes its destabilization.</text>
</comment>
<dbReference type="STRING" id="1442371.A0A0D2JR84"/>
<feature type="compositionally biased region" description="Acidic residues" evidence="14">
    <location>
        <begin position="1034"/>
        <end position="1049"/>
    </location>
</feature>
<keyword evidence="12" id="KW-0963">Cytoplasm</keyword>
<feature type="domain" description="EH" evidence="16">
    <location>
        <begin position="304"/>
        <end position="397"/>
    </location>
</feature>
<feature type="domain" description="EH" evidence="16">
    <location>
        <begin position="21"/>
        <end position="127"/>
    </location>
</feature>
<dbReference type="EMBL" id="KN848098">
    <property type="protein sequence ID" value="KIX92964.1"/>
    <property type="molecule type" value="Genomic_DNA"/>
</dbReference>
<evidence type="ECO:0000256" key="3">
    <source>
        <dbReference type="ARBA" id="ARBA00004413"/>
    </source>
</evidence>
<evidence type="ECO:0000256" key="2">
    <source>
        <dbReference type="ARBA" id="ARBA00004134"/>
    </source>
</evidence>
<evidence type="ECO:0000259" key="17">
    <source>
        <dbReference type="PROSITE" id="PS50222"/>
    </source>
</evidence>
<evidence type="ECO:0000256" key="13">
    <source>
        <dbReference type="ARBA" id="ARBA00025194"/>
    </source>
</evidence>
<evidence type="ECO:0000313" key="19">
    <source>
        <dbReference type="Proteomes" id="UP000053411"/>
    </source>
</evidence>
<feature type="domain" description="UBA" evidence="15">
    <location>
        <begin position="1365"/>
        <end position="1396"/>
    </location>
</feature>
<feature type="compositionally biased region" description="Basic and acidic residues" evidence="14">
    <location>
        <begin position="693"/>
        <end position="717"/>
    </location>
</feature>
<evidence type="ECO:0000256" key="11">
    <source>
        <dbReference type="ARBA" id="ARBA00023203"/>
    </source>
</evidence>
<dbReference type="Pfam" id="PF12763">
    <property type="entry name" value="EH"/>
    <property type="match status" value="3"/>
</dbReference>
<evidence type="ECO:0000256" key="1">
    <source>
        <dbReference type="ARBA" id="ARBA00004125"/>
    </source>
</evidence>
<feature type="compositionally biased region" description="Polar residues" evidence="14">
    <location>
        <begin position="515"/>
        <end position="541"/>
    </location>
</feature>
<feature type="compositionally biased region" description="Low complexity" evidence="14">
    <location>
        <begin position="1265"/>
        <end position="1279"/>
    </location>
</feature>
<dbReference type="Gene3D" id="1.10.238.10">
    <property type="entry name" value="EF-hand"/>
    <property type="match status" value="3"/>
</dbReference>
<accession>A0A0D2JR84</accession>
<dbReference type="InterPro" id="IPR000261">
    <property type="entry name" value="EH_dom"/>
</dbReference>
<feature type="compositionally biased region" description="Pro residues" evidence="14">
    <location>
        <begin position="1154"/>
        <end position="1165"/>
    </location>
</feature>
<dbReference type="SUPFAM" id="SSF47473">
    <property type="entry name" value="EF-hand"/>
    <property type="match status" value="3"/>
</dbReference>
<name>A0A0D2JR84_9EURO</name>
<dbReference type="Proteomes" id="UP000053411">
    <property type="component" value="Unassembled WGS sequence"/>
</dbReference>
<feature type="compositionally biased region" description="Polar residues" evidence="14">
    <location>
        <begin position="92"/>
        <end position="104"/>
    </location>
</feature>
<dbReference type="InterPro" id="IPR009060">
    <property type="entry name" value="UBA-like_sf"/>
</dbReference>
<evidence type="ECO:0000256" key="7">
    <source>
        <dbReference type="ARBA" id="ARBA00022583"/>
    </source>
</evidence>
<dbReference type="PANTHER" id="PTHR11216:SF170">
    <property type="entry name" value="DYNAMIN ASSOCIATED PROTEIN 160, ISOFORM D"/>
    <property type="match status" value="1"/>
</dbReference>
<feature type="compositionally biased region" description="Pro residues" evidence="14">
    <location>
        <begin position="138"/>
        <end position="150"/>
    </location>
</feature>
<keyword evidence="12" id="KW-0206">Cytoskeleton</keyword>
<dbReference type="OrthoDB" id="524326at2759"/>
<keyword evidence="7" id="KW-0254">Endocytosis</keyword>
<dbReference type="InterPro" id="IPR015940">
    <property type="entry name" value="UBA"/>
</dbReference>
<feature type="compositionally biased region" description="Basic and acidic residues" evidence="14">
    <location>
        <begin position="1050"/>
        <end position="1075"/>
    </location>
</feature>
<feature type="compositionally biased region" description="Acidic residues" evidence="14">
    <location>
        <begin position="1204"/>
        <end position="1216"/>
    </location>
</feature>
<keyword evidence="9" id="KW-0106">Calcium</keyword>
<dbReference type="SMART" id="SM00027">
    <property type="entry name" value="EH"/>
    <property type="match status" value="3"/>
</dbReference>
<feature type="compositionally biased region" description="Pro residues" evidence="14">
    <location>
        <begin position="721"/>
        <end position="733"/>
    </location>
</feature>
<dbReference type="GO" id="GO:0003779">
    <property type="term" value="F:actin binding"/>
    <property type="evidence" value="ECO:0007669"/>
    <property type="project" value="UniProtKB-KW"/>
</dbReference>
<feature type="compositionally biased region" description="Polar residues" evidence="14">
    <location>
        <begin position="1291"/>
        <end position="1301"/>
    </location>
</feature>
<dbReference type="PROSITE" id="PS50031">
    <property type="entry name" value="EH"/>
    <property type="match status" value="3"/>
</dbReference>
<keyword evidence="10" id="KW-0175">Coiled coil</keyword>
<protein>
    <recommendedName>
        <fullName evidence="6">Actin cytoskeleton-regulatory complex protein END3</fullName>
    </recommendedName>
    <alternativeName>
        <fullName evidence="5">Actin cytoskeleton-regulatory complex protein end3</fullName>
    </alternativeName>
</protein>
<evidence type="ECO:0000259" key="16">
    <source>
        <dbReference type="PROSITE" id="PS50031"/>
    </source>
</evidence>
<evidence type="ECO:0000259" key="15">
    <source>
        <dbReference type="PROSITE" id="PS50030"/>
    </source>
</evidence>
<dbReference type="SMART" id="SM00054">
    <property type="entry name" value="EFh"/>
    <property type="match status" value="4"/>
</dbReference>
<evidence type="ECO:0000256" key="5">
    <source>
        <dbReference type="ARBA" id="ARBA00013889"/>
    </source>
</evidence>
<gene>
    <name evidence="18" type="ORF">Z520_11237</name>
</gene>
<sequence length="1406" mass="148365">MAETIGSAASGHPNLNLTAEEKRVYGQLLKEADPDGFGAVSGDVAVKFFERTKLPPDVLGQIWQIADTENRGFLTPAGFGVVLRLIGHAQNGRSPSAQLATQTAPLPRFDPHPSEQPAQPLPPPQTSQPVVQQSTGPPASPTPAAPPPIRVPALTPEKVAEYSTMFEKSGAENGILSGLLAKQIFEKARLPNEVLGRIWGLSDTQGRGSLDVTEFVIAMHLLASYRSGQMRGVPSTLPPGLYEAATRRPATRLSSGSRPGSGAVPGVTYGGRPQSPITRQPQVSTPLSLSAQSTGEPWVITPADKARFDQIFATVDRQGRGFITGDQAVEFFGNARLPEEILAQIWDLADINSEGQLNRDEFAVAMYLIRQQRGTKDGRGILPATLPPALVPPSMRKLQIAPAQPTAPAFENAAPTKPRSAADDLFGLDAFGPAPTVSAVAPAQVPQSTGGTDAGPFANPPGVLTPQMTASTFKPFVPTSSFGQSIIPQSTGSPAPQPKAQPDDLLGDADPEISSKLTNEASELGNLSNQVSSLSKQMTELQTDKRQTEQELSGASAQKKAFEGRLAQLRSLYEKEVQEVKVLKEQLTASKNDTKRLQQEMAMIDGTNQDLTTQHQQLRAALESDQRENASLKERIRQLNQEIDQLKPQLEKFKSDARQQKGLVAINKKQLATNEAERDRIKAEIAAAQKEVEEARREAEESARQAEASKKELEETRNIPMPQPPVKSPPVASPAPSTNSNPFFRRTTDTAFPPATGGGEPKDSQSAFDSIFGPSFAAAAPAPTTSFSSQPSIPAGQQDLPQLESPASASTPRDAAEPPAPPQSRQITSAALPFRRPLEREDSISSSIKVAAPASRISPGETPQPLTPASTASPPEHKESTDDPFTAAAPDEEQESVRRTLPQPSAGETTADETFGKASADQFKDIPGAFPASRSDTPGVDPTVIAAGAGAAALAAGAGAAAAATATTNGDKPTSPPPTAPSKAPEQNFDDFFGGPAHQRSASQKAADFDSAFAEMDKPKGEPNEEFPAIQELGADDDDDDSSEYSEDETPMKFDDDFNTRSPPRDSPTDVRTGKQPEVAPAPNSTLSPRPAMAGSLSNASSLPGVESQQSPPSYGDAVPEDNPTHFPREFKGLLPEREDPTSPPPTAGGSSHPAPPPSGVPPAYGPEVHSRSPPESKATAPPPTTGAPFDFDSAFSGVGAAPVEDDEDDEDDEDAAFSPPKSAAPEFDPTFDSPPQPSRAQFPSGPVTNGTPKAGNDDFYSAVTTSGPPQQAQTTTPPVSHDWDALFAPLNTNANDSAPSQPAAGFPQSQTQAVEISTPSPPQGQSGVSSPTPAIVVPPAQASSPPRSKAERPQIGRALSTGTEHDDPILKRLTAMGWSREESLAALEKYDYNIDKVSFAQPVPG</sequence>
<evidence type="ECO:0000256" key="6">
    <source>
        <dbReference type="ARBA" id="ARBA00017312"/>
    </source>
</evidence>
<feature type="compositionally biased region" description="Polar residues" evidence="14">
    <location>
        <begin position="275"/>
        <end position="291"/>
    </location>
</feature>
<dbReference type="RefSeq" id="XP_016627087.1">
    <property type="nucleotide sequence ID" value="XM_016781726.1"/>
</dbReference>
<feature type="region of interest" description="Disordered" evidence="14">
    <location>
        <begin position="247"/>
        <end position="291"/>
    </location>
</feature>
<comment type="subunit">
    <text evidence="4">Component of the PAN1 actin cytoskeleton-regulatory complex.</text>
</comment>
<dbReference type="VEuPathDB" id="FungiDB:Z520_11237"/>
<dbReference type="GO" id="GO:0016197">
    <property type="term" value="P:endosomal transport"/>
    <property type="evidence" value="ECO:0007669"/>
    <property type="project" value="TreeGrafter"/>
</dbReference>
<evidence type="ECO:0000256" key="9">
    <source>
        <dbReference type="ARBA" id="ARBA00022837"/>
    </source>
</evidence>
<organism evidence="18 19">
    <name type="scientific">Fonsecaea multimorphosa CBS 102226</name>
    <dbReference type="NCBI Taxonomy" id="1442371"/>
    <lineage>
        <taxon>Eukaryota</taxon>
        <taxon>Fungi</taxon>
        <taxon>Dikarya</taxon>
        <taxon>Ascomycota</taxon>
        <taxon>Pezizomycotina</taxon>
        <taxon>Eurotiomycetes</taxon>
        <taxon>Chaetothyriomycetidae</taxon>
        <taxon>Chaetothyriales</taxon>
        <taxon>Herpotrichiellaceae</taxon>
        <taxon>Fonsecaea</taxon>
    </lineage>
</organism>
<feature type="domain" description="EH" evidence="16">
    <location>
        <begin position="158"/>
        <end position="248"/>
    </location>
</feature>
<dbReference type="SUPFAM" id="SSF46934">
    <property type="entry name" value="UBA-like"/>
    <property type="match status" value="1"/>
</dbReference>
<proteinExistence type="predicted"/>
<dbReference type="SUPFAM" id="SSF90257">
    <property type="entry name" value="Myosin rod fragments"/>
    <property type="match status" value="1"/>
</dbReference>
<dbReference type="PANTHER" id="PTHR11216">
    <property type="entry name" value="EH DOMAIN"/>
    <property type="match status" value="1"/>
</dbReference>
<dbReference type="CDD" id="cd00052">
    <property type="entry name" value="EH"/>
    <property type="match status" value="3"/>
</dbReference>
<feature type="region of interest" description="Disordered" evidence="14">
    <location>
        <begin position="92"/>
        <end position="151"/>
    </location>
</feature>
<feature type="region of interest" description="Disordered" evidence="14">
    <location>
        <begin position="480"/>
        <end position="558"/>
    </location>
</feature>
<evidence type="ECO:0000256" key="10">
    <source>
        <dbReference type="ARBA" id="ARBA00023054"/>
    </source>
</evidence>